<proteinExistence type="predicted"/>
<dbReference type="EMBL" id="CP080034">
    <property type="protein sequence ID" value="QYC09803.1"/>
    <property type="molecule type" value="Genomic_DNA"/>
</dbReference>
<dbReference type="GeneID" id="94376531"/>
<dbReference type="Pfam" id="PF09982">
    <property type="entry name" value="LpxR"/>
    <property type="match status" value="1"/>
</dbReference>
<keyword evidence="1" id="KW-0732">Signal</keyword>
<evidence type="ECO:0000313" key="2">
    <source>
        <dbReference type="EMBL" id="QYC09803.1"/>
    </source>
</evidence>
<feature type="signal peptide" evidence="1">
    <location>
        <begin position="1"/>
        <end position="22"/>
    </location>
</feature>
<organism evidence="2 3">
    <name type="scientific">Brevundimonas nasdae</name>
    <dbReference type="NCBI Taxonomy" id="172043"/>
    <lineage>
        <taxon>Bacteria</taxon>
        <taxon>Pseudomonadati</taxon>
        <taxon>Pseudomonadota</taxon>
        <taxon>Alphaproteobacteria</taxon>
        <taxon>Caulobacterales</taxon>
        <taxon>Caulobacteraceae</taxon>
        <taxon>Brevundimonas</taxon>
    </lineage>
</organism>
<keyword evidence="3" id="KW-1185">Reference proteome</keyword>
<dbReference type="RefSeq" id="WP_219352697.1">
    <property type="nucleotide sequence ID" value="NZ_CP080034.1"/>
</dbReference>
<protein>
    <submittedName>
        <fullName evidence="2">Lipid A deacylase LpxR family protein</fullName>
    </submittedName>
</protein>
<sequence>MRIAAWIFGVGGVLAVAGAADAHTQLWAPNSFDDGPVTDVDAAAPARLADQTRFDVLPDARFGPVVEFPTAFRPAEGDGLAVTTRRDVWIDRNVAADRLTLETAGRLRRADGSPLPVTPRDDVELDQSAYDLRYVRGFRGARGHTPSGLEVSLTPHAGFGVGSDGGSAEAGATLKIGEGLDRLAPSGQQRFGERARWFIYAAGSGRAVGYNFARTRDGDYARSGVAQDRDRGSFLGDASVGVAYRRGDIQTSFGVVYREIDAGKGLRGMNGLDTDVSEGLIAFQLSIRPRR</sequence>
<reference evidence="2 3" key="1">
    <citation type="submission" date="2021-07" db="EMBL/GenBank/DDBJ databases">
        <title>Isolation and characterization of bacteria from a gold mining with a capacity of golden bioaccumulation.</title>
        <authorList>
            <person name="Yang X.J."/>
        </authorList>
    </citation>
    <scope>NUCLEOTIDE SEQUENCE [LARGE SCALE GENOMIC DNA]</scope>
    <source>
        <strain evidence="2 3">Au29</strain>
    </source>
</reference>
<name>A0ABX8TF47_9CAUL</name>
<accession>A0ABX8TF47</accession>
<evidence type="ECO:0000313" key="3">
    <source>
        <dbReference type="Proteomes" id="UP000824334"/>
    </source>
</evidence>
<feature type="chain" id="PRO_5047310292" evidence="1">
    <location>
        <begin position="23"/>
        <end position="291"/>
    </location>
</feature>
<dbReference type="Proteomes" id="UP000824334">
    <property type="component" value="Chromosome"/>
</dbReference>
<gene>
    <name evidence="2" type="ORF">KWG56_14675</name>
</gene>
<evidence type="ECO:0000256" key="1">
    <source>
        <dbReference type="SAM" id="SignalP"/>
    </source>
</evidence>
<dbReference type="InterPro" id="IPR018707">
    <property type="entry name" value="LpxR"/>
</dbReference>